<dbReference type="InterPro" id="IPR002052">
    <property type="entry name" value="DNA_methylase_N6_adenine_CS"/>
</dbReference>
<dbReference type="SUPFAM" id="SSF53335">
    <property type="entry name" value="S-adenosyl-L-methionine-dependent methyltransferases"/>
    <property type="match status" value="1"/>
</dbReference>
<evidence type="ECO:0000256" key="5">
    <source>
        <dbReference type="ARBA" id="ARBA00022691"/>
    </source>
</evidence>
<evidence type="ECO:0000256" key="4">
    <source>
        <dbReference type="ARBA" id="ARBA00022679"/>
    </source>
</evidence>
<dbReference type="EC" id="2.1.1.72" evidence="2 8"/>
<dbReference type="Pfam" id="PF02086">
    <property type="entry name" value="MethyltransfD12"/>
    <property type="match status" value="1"/>
</dbReference>
<dbReference type="GO" id="GO:0032259">
    <property type="term" value="P:methylation"/>
    <property type="evidence" value="ECO:0007669"/>
    <property type="project" value="UniProtKB-KW"/>
</dbReference>
<evidence type="ECO:0000256" key="1">
    <source>
        <dbReference type="ARBA" id="ARBA00006594"/>
    </source>
</evidence>
<proteinExistence type="inferred from homology"/>
<protein>
    <recommendedName>
        <fullName evidence="2 8">Site-specific DNA-methyltransferase (adenine-specific)</fullName>
        <ecNumber evidence="2 8">2.1.1.72</ecNumber>
    </recommendedName>
</protein>
<sequence>MNYKTVKPFIKWAGGKSQLLNEIRAKYPETIDKYCEPFVGGGAVLLDVLANCHPKEVLINDINAELIVTYKQIRDNIDDVVALLAELQERFWEKDDAARKEMYMAKRERFNQLISANSTGVETAVLFIFLNKTCFNGLYRVNGKGAFNVPIGSYKKPPICDEENLRKISDLLKNVTVQFGDYSKCKSFIDSQTFVYIDPPYRPLNATSSFTSYTENGFGDKEQIELGKFVDEISAKGAKVVVSNSDPKNSDESDSFFDDLYSSYTIMRVSAKRMINSKASGRGSINELLICNC</sequence>
<name>B0MR34_9FIRM</name>
<dbReference type="PRINTS" id="PR00505">
    <property type="entry name" value="D12N6MTFRASE"/>
</dbReference>
<dbReference type="GO" id="GO:0006298">
    <property type="term" value="P:mismatch repair"/>
    <property type="evidence" value="ECO:0007669"/>
    <property type="project" value="TreeGrafter"/>
</dbReference>
<dbReference type="GO" id="GO:0043565">
    <property type="term" value="F:sequence-specific DNA binding"/>
    <property type="evidence" value="ECO:0007669"/>
    <property type="project" value="TreeGrafter"/>
</dbReference>
<dbReference type="GO" id="GO:0009007">
    <property type="term" value="F:site-specific DNA-methyltransferase (adenine-specific) activity"/>
    <property type="evidence" value="ECO:0007669"/>
    <property type="project" value="UniProtKB-UniRule"/>
</dbReference>
<evidence type="ECO:0000256" key="6">
    <source>
        <dbReference type="ARBA" id="ARBA00047942"/>
    </source>
</evidence>
<dbReference type="AlphaFoldDB" id="B0MR34"/>
<keyword evidence="5 8" id="KW-0949">S-adenosyl-L-methionine</keyword>
<dbReference type="InterPro" id="IPR012327">
    <property type="entry name" value="MeTrfase_D12"/>
</dbReference>
<evidence type="ECO:0000313" key="10">
    <source>
        <dbReference type="Proteomes" id="UP000005326"/>
    </source>
</evidence>
<comment type="catalytic activity">
    <reaction evidence="6 8">
        <text>a 2'-deoxyadenosine in DNA + S-adenosyl-L-methionine = an N(6)-methyl-2'-deoxyadenosine in DNA + S-adenosyl-L-homocysteine + H(+)</text>
        <dbReference type="Rhea" id="RHEA:15197"/>
        <dbReference type="Rhea" id="RHEA-COMP:12418"/>
        <dbReference type="Rhea" id="RHEA-COMP:12419"/>
        <dbReference type="ChEBI" id="CHEBI:15378"/>
        <dbReference type="ChEBI" id="CHEBI:57856"/>
        <dbReference type="ChEBI" id="CHEBI:59789"/>
        <dbReference type="ChEBI" id="CHEBI:90615"/>
        <dbReference type="ChEBI" id="CHEBI:90616"/>
        <dbReference type="EC" id="2.1.1.72"/>
    </reaction>
</comment>
<accession>B0MR34</accession>
<feature type="binding site" evidence="7">
    <location>
        <position position="16"/>
    </location>
    <ligand>
        <name>S-adenosyl-L-methionine</name>
        <dbReference type="ChEBI" id="CHEBI:59789"/>
    </ligand>
</feature>
<keyword evidence="3 8" id="KW-0489">Methyltransferase</keyword>
<dbReference type="InterPro" id="IPR023095">
    <property type="entry name" value="Ade_MeTrfase_dom_2"/>
</dbReference>
<dbReference type="PIRSF" id="PIRSF000398">
    <property type="entry name" value="M_m6A_EcoRV"/>
    <property type="match status" value="1"/>
</dbReference>
<comment type="caution">
    <text evidence="9">The sequence shown here is derived from an EMBL/GenBank/DDBJ whole genome shotgun (WGS) entry which is preliminary data.</text>
</comment>
<keyword evidence="10" id="KW-1185">Reference proteome</keyword>
<dbReference type="GO" id="GO:1904047">
    <property type="term" value="F:S-adenosyl-L-methionine binding"/>
    <property type="evidence" value="ECO:0007669"/>
    <property type="project" value="TreeGrafter"/>
</dbReference>
<dbReference type="Proteomes" id="UP000005326">
    <property type="component" value="Unassembled WGS sequence"/>
</dbReference>
<dbReference type="GO" id="GO:0009307">
    <property type="term" value="P:DNA restriction-modification system"/>
    <property type="evidence" value="ECO:0007669"/>
    <property type="project" value="InterPro"/>
</dbReference>
<dbReference type="InterPro" id="IPR029063">
    <property type="entry name" value="SAM-dependent_MTases_sf"/>
</dbReference>
<keyword evidence="4 8" id="KW-0808">Transferase</keyword>
<feature type="binding site" evidence="7">
    <location>
        <position position="61"/>
    </location>
    <ligand>
        <name>S-adenosyl-L-methionine</name>
        <dbReference type="ChEBI" id="CHEBI:59789"/>
    </ligand>
</feature>
<gene>
    <name evidence="9" type="primary">dam</name>
    <name evidence="9" type="ORF">EUBSIR_02301</name>
</gene>
<evidence type="ECO:0000256" key="8">
    <source>
        <dbReference type="RuleBase" id="RU361257"/>
    </source>
</evidence>
<comment type="similarity">
    <text evidence="1 8">Belongs to the N(4)/N(6)-methyltransferase family.</text>
</comment>
<dbReference type="Gene3D" id="1.10.1020.10">
    <property type="entry name" value="Adenine-specific Methyltransferase, Domain 2"/>
    <property type="match status" value="1"/>
</dbReference>
<dbReference type="EMBL" id="ABCA03000053">
    <property type="protein sequence ID" value="EDR99951.1"/>
    <property type="molecule type" value="Genomic_DNA"/>
</dbReference>
<reference evidence="9" key="2">
    <citation type="submission" date="2014-06" db="EMBL/GenBank/DDBJ databases">
        <title>Draft genome sequence of Eubacterium siraeum (DSM 15702).</title>
        <authorList>
            <person name="Sudarsanam P."/>
            <person name="Ley R."/>
            <person name="Guruge J."/>
            <person name="Turnbaugh P.J."/>
            <person name="Mahowald M."/>
            <person name="Liep D."/>
            <person name="Gordon J."/>
        </authorList>
    </citation>
    <scope>NUCLEOTIDE SEQUENCE</scope>
    <source>
        <strain evidence="9">DSM 15702</strain>
    </source>
</reference>
<evidence type="ECO:0000313" key="9">
    <source>
        <dbReference type="EMBL" id="EDR99951.1"/>
    </source>
</evidence>
<dbReference type="NCBIfam" id="TIGR00571">
    <property type="entry name" value="dam"/>
    <property type="match status" value="1"/>
</dbReference>
<dbReference type="InterPro" id="IPR012263">
    <property type="entry name" value="M_m6A_EcoRV"/>
</dbReference>
<evidence type="ECO:0000256" key="2">
    <source>
        <dbReference type="ARBA" id="ARBA00011900"/>
    </source>
</evidence>
<dbReference type="PROSITE" id="PS00092">
    <property type="entry name" value="N6_MTASE"/>
    <property type="match status" value="1"/>
</dbReference>
<organism evidence="9 10">
    <name type="scientific">[Eubacterium] siraeum DSM 15702</name>
    <dbReference type="NCBI Taxonomy" id="428128"/>
    <lineage>
        <taxon>Bacteria</taxon>
        <taxon>Bacillati</taxon>
        <taxon>Bacillota</taxon>
        <taxon>Clostridia</taxon>
        <taxon>Eubacteriales</taxon>
        <taxon>Oscillospiraceae</taxon>
        <taxon>Oscillospiraceae incertae sedis</taxon>
    </lineage>
</organism>
<evidence type="ECO:0000256" key="3">
    <source>
        <dbReference type="ARBA" id="ARBA00022603"/>
    </source>
</evidence>
<dbReference type="PANTHER" id="PTHR30481:SF3">
    <property type="entry name" value="DNA ADENINE METHYLASE"/>
    <property type="match status" value="1"/>
</dbReference>
<dbReference type="PANTHER" id="PTHR30481">
    <property type="entry name" value="DNA ADENINE METHYLASE"/>
    <property type="match status" value="1"/>
</dbReference>
<reference evidence="9" key="1">
    <citation type="submission" date="2007-10" db="EMBL/GenBank/DDBJ databases">
        <authorList>
            <person name="Fulton L."/>
            <person name="Clifton S."/>
            <person name="Fulton B."/>
            <person name="Xu J."/>
            <person name="Minx P."/>
            <person name="Pepin K.H."/>
            <person name="Johnson M."/>
            <person name="Thiruvilangam P."/>
            <person name="Bhonagiri V."/>
            <person name="Nash W.E."/>
            <person name="Mardis E.R."/>
            <person name="Wilson R.K."/>
        </authorList>
    </citation>
    <scope>NUCLEOTIDE SEQUENCE [LARGE SCALE GENOMIC DNA]</scope>
    <source>
        <strain evidence="9">DSM 15702</strain>
    </source>
</reference>
<dbReference type="Gene3D" id="3.40.50.150">
    <property type="entry name" value="Vaccinia Virus protein VP39"/>
    <property type="match status" value="1"/>
</dbReference>
<evidence type="ECO:0000256" key="7">
    <source>
        <dbReference type="PIRSR" id="PIRSR000398-1"/>
    </source>
</evidence>
<feature type="binding site" evidence="7">
    <location>
        <position position="198"/>
    </location>
    <ligand>
        <name>S-adenosyl-L-methionine</name>
        <dbReference type="ChEBI" id="CHEBI:59789"/>
    </ligand>
</feature>
<feature type="binding site" evidence="7">
    <location>
        <position position="12"/>
    </location>
    <ligand>
        <name>S-adenosyl-L-methionine</name>
        <dbReference type="ChEBI" id="CHEBI:59789"/>
    </ligand>
</feature>